<evidence type="ECO:0000313" key="3">
    <source>
        <dbReference type="EMBL" id="MFG6431415.1"/>
    </source>
</evidence>
<reference evidence="3 4" key="1">
    <citation type="submission" date="2024-08" db="EMBL/GenBank/DDBJ databases">
        <authorList>
            <person name="Lu H."/>
        </authorList>
    </citation>
    <scope>NUCLEOTIDE SEQUENCE [LARGE SCALE GENOMIC DNA]</scope>
    <source>
        <strain evidence="3 4">LYH14W</strain>
    </source>
</reference>
<keyword evidence="4" id="KW-1185">Reference proteome</keyword>
<dbReference type="Proteomes" id="UP001606210">
    <property type="component" value="Unassembled WGS sequence"/>
</dbReference>
<feature type="transmembrane region" description="Helical" evidence="2">
    <location>
        <begin position="20"/>
        <end position="44"/>
    </location>
</feature>
<dbReference type="PROSITE" id="PS00409">
    <property type="entry name" value="PROKAR_NTER_METHYL"/>
    <property type="match status" value="1"/>
</dbReference>
<protein>
    <submittedName>
        <fullName evidence="3">Prepilin-type N-terminal cleavage/methylation domain-containing protein</fullName>
    </submittedName>
</protein>
<organism evidence="3 4">
    <name type="scientific">Pelomonas parva</name>
    <dbReference type="NCBI Taxonomy" id="3299032"/>
    <lineage>
        <taxon>Bacteria</taxon>
        <taxon>Pseudomonadati</taxon>
        <taxon>Pseudomonadota</taxon>
        <taxon>Betaproteobacteria</taxon>
        <taxon>Burkholderiales</taxon>
        <taxon>Sphaerotilaceae</taxon>
        <taxon>Roseateles</taxon>
    </lineage>
</organism>
<evidence type="ECO:0000256" key="2">
    <source>
        <dbReference type="SAM" id="Phobius"/>
    </source>
</evidence>
<keyword evidence="2" id="KW-0472">Membrane</keyword>
<feature type="region of interest" description="Disordered" evidence="1">
    <location>
        <begin position="173"/>
        <end position="202"/>
    </location>
</feature>
<dbReference type="Pfam" id="PF07963">
    <property type="entry name" value="N_methyl"/>
    <property type="match status" value="1"/>
</dbReference>
<name>A0ABW7F6Q5_9BURK</name>
<keyword evidence="2" id="KW-1133">Transmembrane helix</keyword>
<accession>A0ABW7F6Q5</accession>
<keyword evidence="2" id="KW-0812">Transmembrane</keyword>
<evidence type="ECO:0000313" key="4">
    <source>
        <dbReference type="Proteomes" id="UP001606210"/>
    </source>
</evidence>
<sequence length="450" mass="48257">MHSLVFQSRGGRTFQRGVTLIEALVALVVMSFGMVALVGLLSNLRQSGDLAKQRSEAMRIAQAEIETLRAFSVLKKASGADPSVRDYEDNLLKVIAARTVVGENSNTSFVVERKVVPLYGVTAAGETEPQAIRGQTIKVTVTWEDRGGGAQKLALDTVISRTDPAFSFALGVTPPTHGVRTPDGRNPAVPPGAKDLGNGSSAFRPGGGSPAVWVFNNASGVITGLCDIAVDTAVSTLTPSSVESCKNNTIGYLVSGAIRFSSSNTPRPEAPDGTARPVSIYVNLIPSEHKETKGGLEVFVGGRDYPLTPNHVCFTDAPTTTSSTQTFVNYNCIVYPNTQTPRNWWGKVYVTGLDLGTSATQFKVCRYSADYNGNGYTYWVNPEAGKQPFFKIDNEEHPETYRAVSHSLARQNFLVVRGDVSCPSRATATDLFIDYATHEMPLPPAAATSP</sequence>
<gene>
    <name evidence="3" type="ORF">ACG00Y_15905</name>
</gene>
<dbReference type="EMBL" id="JBIGHV010000005">
    <property type="protein sequence ID" value="MFG6431415.1"/>
    <property type="molecule type" value="Genomic_DNA"/>
</dbReference>
<evidence type="ECO:0000256" key="1">
    <source>
        <dbReference type="SAM" id="MobiDB-lite"/>
    </source>
</evidence>
<dbReference type="InterPro" id="IPR012902">
    <property type="entry name" value="N_methyl_site"/>
</dbReference>
<dbReference type="RefSeq" id="WP_394480458.1">
    <property type="nucleotide sequence ID" value="NZ_JBIGHV010000005.1"/>
</dbReference>
<proteinExistence type="predicted"/>
<comment type="caution">
    <text evidence="3">The sequence shown here is derived from an EMBL/GenBank/DDBJ whole genome shotgun (WGS) entry which is preliminary data.</text>
</comment>